<dbReference type="SUPFAM" id="SSF46565">
    <property type="entry name" value="Chaperone J-domain"/>
    <property type="match status" value="1"/>
</dbReference>
<feature type="transmembrane region" description="Helical" evidence="2">
    <location>
        <begin position="295"/>
        <end position="312"/>
    </location>
</feature>
<feature type="transmembrane region" description="Helical" evidence="2">
    <location>
        <begin position="324"/>
        <end position="346"/>
    </location>
</feature>
<dbReference type="InterPro" id="IPR036869">
    <property type="entry name" value="J_dom_sf"/>
</dbReference>
<accession>A0AAQ0J6V5</accession>
<keyword evidence="2" id="KW-0472">Membrane</keyword>
<proteinExistence type="predicted"/>
<evidence type="ECO:0000256" key="1">
    <source>
        <dbReference type="ARBA" id="ARBA00023186"/>
    </source>
</evidence>
<gene>
    <name evidence="3" type="ORF">KZX48_12330</name>
</gene>
<keyword evidence="2" id="KW-0812">Transmembrane</keyword>
<dbReference type="EMBL" id="CP080107">
    <property type="protein sequence ID" value="QYD24855.1"/>
    <property type="molecule type" value="Genomic_DNA"/>
</dbReference>
<dbReference type="RefSeq" id="WP_058840934.1">
    <property type="nucleotide sequence ID" value="NZ_AP019632.1"/>
</dbReference>
<organism evidence="3 4">
    <name type="scientific">Enterobacter asburiae</name>
    <dbReference type="NCBI Taxonomy" id="61645"/>
    <lineage>
        <taxon>Bacteria</taxon>
        <taxon>Pseudomonadati</taxon>
        <taxon>Pseudomonadota</taxon>
        <taxon>Gammaproteobacteria</taxon>
        <taxon>Enterobacterales</taxon>
        <taxon>Enterobacteriaceae</taxon>
        <taxon>Enterobacter</taxon>
        <taxon>Enterobacter cloacae complex</taxon>
    </lineage>
</organism>
<evidence type="ECO:0000256" key="2">
    <source>
        <dbReference type="SAM" id="Phobius"/>
    </source>
</evidence>
<evidence type="ECO:0000313" key="3">
    <source>
        <dbReference type="EMBL" id="QYD24855.1"/>
    </source>
</evidence>
<evidence type="ECO:0000313" key="4">
    <source>
        <dbReference type="Proteomes" id="UP000826990"/>
    </source>
</evidence>
<protein>
    <submittedName>
        <fullName evidence="3">J domain-containing protein</fullName>
    </submittedName>
</protein>
<keyword evidence="2" id="KW-1133">Transmembrane helix</keyword>
<dbReference type="Proteomes" id="UP000826990">
    <property type="component" value="Chromosome"/>
</dbReference>
<feature type="transmembrane region" description="Helical" evidence="2">
    <location>
        <begin position="415"/>
        <end position="438"/>
    </location>
</feature>
<feature type="transmembrane region" description="Helical" evidence="2">
    <location>
        <begin position="366"/>
        <end position="384"/>
    </location>
</feature>
<dbReference type="AlphaFoldDB" id="A0AAQ0J6V5"/>
<reference evidence="3" key="1">
    <citation type="submission" date="2021-07" db="EMBL/GenBank/DDBJ databases">
        <title>Characterization of Emerging Pathogens Carrying KPC-2 Gene in IncP-6 Plasmids Isolated from Urban Sewage in Argentina.</title>
        <authorList>
            <person name="Ghiglione B."/>
            <person name="Haim M.S."/>
            <person name="Dropa M."/>
        </authorList>
    </citation>
    <scope>NUCLEOTIDE SEQUENCE</scope>
    <source>
        <strain evidence="3">WW-19C</strain>
    </source>
</reference>
<name>A0AAQ0J6V5_ENTAS</name>
<keyword evidence="1" id="KW-0143">Chaperone</keyword>
<sequence length="444" mass="50885">MSIWQTLDIAPTEDESEIRRAYARQLKKNRPDTDPTGYQRLREAFDDAKRLAKEGKEKDPQRVLVDEPAAMVDRQEETDERVTVFLPEREALYTEQEISALAYKLVNEEISGIASLKHLSARINGRGSLEQQRLFSQRLAAALAEQAGLTEAQLDIVAEMLNWRIHDYDFSHIIPLYLQHAINHQIRQTEILRAWQKMEAEGKQGSWRERLAIKLLRSERPNVPFWIRLLPGLIETMATRYQYVLQSFPEILPRLNPFILQFLQRARLGLTSAGLFLLAFWGFLFSAILPSTGGITLVSTITIATLIFYLYVSDMVLISAHSRPRLLSAFLGIEFLLSLIIIQWFFGGLYFAALSAITTPGLGPPLLMTAIFLLLSAIAVWAVWPNRKVPAIRLPGIIMSRLFSSPWRILEVMNFAWYSFIWLFIHYFICAAVMAALINQFSER</sequence>
<feature type="transmembrane region" description="Helical" evidence="2">
    <location>
        <begin position="268"/>
        <end position="289"/>
    </location>
</feature>